<evidence type="ECO:0000256" key="9">
    <source>
        <dbReference type="ARBA" id="ARBA00023136"/>
    </source>
</evidence>
<evidence type="ECO:0000256" key="10">
    <source>
        <dbReference type="ARBA" id="ARBA00023237"/>
    </source>
</evidence>
<evidence type="ECO:0000256" key="7">
    <source>
        <dbReference type="ARBA" id="ARBA00023065"/>
    </source>
</evidence>
<dbReference type="SUPFAM" id="SSF56935">
    <property type="entry name" value="Porins"/>
    <property type="match status" value="1"/>
</dbReference>
<dbReference type="GO" id="GO:0009279">
    <property type="term" value="C:cell outer membrane"/>
    <property type="evidence" value="ECO:0007669"/>
    <property type="project" value="UniProtKB-SubCell"/>
</dbReference>
<evidence type="ECO:0000256" key="2">
    <source>
        <dbReference type="ARBA" id="ARBA00011233"/>
    </source>
</evidence>
<dbReference type="PANTHER" id="PTHR34501:SF9">
    <property type="entry name" value="MAJOR OUTER MEMBRANE PROTEIN P.IA"/>
    <property type="match status" value="1"/>
</dbReference>
<evidence type="ECO:0000256" key="5">
    <source>
        <dbReference type="ARBA" id="ARBA00022692"/>
    </source>
</evidence>
<feature type="chain" id="PRO_5027835341" evidence="11">
    <location>
        <begin position="22"/>
        <end position="317"/>
    </location>
</feature>
<feature type="domain" description="Porin" evidence="12">
    <location>
        <begin position="9"/>
        <end position="296"/>
    </location>
</feature>
<protein>
    <submittedName>
        <fullName evidence="13">Porin</fullName>
    </submittedName>
</protein>
<gene>
    <name evidence="13" type="ORF">HELGO_WM32727</name>
</gene>
<dbReference type="PRINTS" id="PR00182">
    <property type="entry name" value="ECOLNEIPORIN"/>
</dbReference>
<dbReference type="GO" id="GO:0046930">
    <property type="term" value="C:pore complex"/>
    <property type="evidence" value="ECO:0007669"/>
    <property type="project" value="UniProtKB-KW"/>
</dbReference>
<comment type="subcellular location">
    <subcellularLocation>
        <location evidence="1">Cell outer membrane</location>
        <topology evidence="1">Multi-pass membrane protein</topology>
    </subcellularLocation>
</comment>
<dbReference type="PANTHER" id="PTHR34501">
    <property type="entry name" value="PROTEIN YDDL-RELATED"/>
    <property type="match status" value="1"/>
</dbReference>
<keyword evidence="3" id="KW-0813">Transport</keyword>
<proteinExistence type="predicted"/>
<name>A0A6S6SW31_9GAMM</name>
<dbReference type="Gene3D" id="2.40.160.10">
    <property type="entry name" value="Porin"/>
    <property type="match status" value="1"/>
</dbReference>
<evidence type="ECO:0000313" key="13">
    <source>
        <dbReference type="EMBL" id="CAA6806791.1"/>
    </source>
</evidence>
<evidence type="ECO:0000256" key="11">
    <source>
        <dbReference type="SAM" id="SignalP"/>
    </source>
</evidence>
<dbReference type="InterPro" id="IPR023614">
    <property type="entry name" value="Porin_dom_sf"/>
</dbReference>
<keyword evidence="4" id="KW-1134">Transmembrane beta strand</keyword>
<dbReference type="GO" id="GO:0015288">
    <property type="term" value="F:porin activity"/>
    <property type="evidence" value="ECO:0007669"/>
    <property type="project" value="UniProtKB-KW"/>
</dbReference>
<dbReference type="InterPro" id="IPR033900">
    <property type="entry name" value="Gram_neg_porin_domain"/>
</dbReference>
<keyword evidence="5" id="KW-0812">Transmembrane</keyword>
<dbReference type="PRINTS" id="PR00184">
    <property type="entry name" value="NEISSPPORIN"/>
</dbReference>
<organism evidence="13">
    <name type="scientific">uncultured Thiotrichaceae bacterium</name>
    <dbReference type="NCBI Taxonomy" id="298394"/>
    <lineage>
        <taxon>Bacteria</taxon>
        <taxon>Pseudomonadati</taxon>
        <taxon>Pseudomonadota</taxon>
        <taxon>Gammaproteobacteria</taxon>
        <taxon>Thiotrichales</taxon>
        <taxon>Thiotrichaceae</taxon>
        <taxon>environmental samples</taxon>
    </lineage>
</organism>
<dbReference type="InterPro" id="IPR050298">
    <property type="entry name" value="Gram-neg_bact_OMP"/>
</dbReference>
<dbReference type="GO" id="GO:0034220">
    <property type="term" value="P:monoatomic ion transmembrane transport"/>
    <property type="evidence" value="ECO:0007669"/>
    <property type="project" value="InterPro"/>
</dbReference>
<dbReference type="Pfam" id="PF13609">
    <property type="entry name" value="Porin_4"/>
    <property type="match status" value="1"/>
</dbReference>
<accession>A0A6S6SW31</accession>
<evidence type="ECO:0000256" key="3">
    <source>
        <dbReference type="ARBA" id="ARBA00022448"/>
    </source>
</evidence>
<evidence type="ECO:0000256" key="4">
    <source>
        <dbReference type="ARBA" id="ARBA00022452"/>
    </source>
</evidence>
<keyword evidence="7" id="KW-0406">Ion transport</keyword>
<keyword evidence="8" id="KW-0626">Porin</keyword>
<dbReference type="CDD" id="cd00342">
    <property type="entry name" value="gram_neg_porins"/>
    <property type="match status" value="1"/>
</dbReference>
<evidence type="ECO:0000256" key="8">
    <source>
        <dbReference type="ARBA" id="ARBA00023114"/>
    </source>
</evidence>
<dbReference type="InterPro" id="IPR002299">
    <property type="entry name" value="Porin_Neis"/>
</dbReference>
<keyword evidence="6 11" id="KW-0732">Signal</keyword>
<dbReference type="AlphaFoldDB" id="A0A6S6SW31"/>
<reference evidence="13" key="1">
    <citation type="submission" date="2020-01" db="EMBL/GenBank/DDBJ databases">
        <authorList>
            <person name="Meier V. D."/>
            <person name="Meier V D."/>
        </authorList>
    </citation>
    <scope>NUCLEOTIDE SEQUENCE</scope>
    <source>
        <strain evidence="13">HLG_WM_MAG_07</strain>
    </source>
</reference>
<keyword evidence="10" id="KW-0998">Cell outer membrane</keyword>
<dbReference type="InterPro" id="IPR001702">
    <property type="entry name" value="Porin_Gram-ve"/>
</dbReference>
<evidence type="ECO:0000256" key="6">
    <source>
        <dbReference type="ARBA" id="ARBA00022729"/>
    </source>
</evidence>
<comment type="subunit">
    <text evidence="2">Homotrimer.</text>
</comment>
<evidence type="ECO:0000256" key="1">
    <source>
        <dbReference type="ARBA" id="ARBA00004571"/>
    </source>
</evidence>
<keyword evidence="9" id="KW-0472">Membrane</keyword>
<sequence>MKKILIASAIAATVAAHSAFADYEVYGKANLGIMNVDDGTDSTTDLKSFASRVGVKGKTELSEGLNAIYKWEVQVAQDGESSELKQRNQFLGLTGGFGTVIAGIHDTPMKQAEGKIDLFSDIVDIAGVQDPYMDTQEREKNYIGYYSPTFSGAQFQLATMPGKGTDLGDAFSTALVYGDKSLKKTPYFAAIAYDSGVDASEDSSAIRVSGQTKVSGFKVGAIIEQADNGTVGTDKQTRYVLSGAYKMAGNNTLLLQYANSEDADAIAGSTDTTIGLSHKLAKSTSVYGAISKGDNVGGVKDANEDRVFVGVSHKFKF</sequence>
<evidence type="ECO:0000259" key="12">
    <source>
        <dbReference type="Pfam" id="PF13609"/>
    </source>
</evidence>
<dbReference type="EMBL" id="CACVAY010000031">
    <property type="protein sequence ID" value="CAA6806791.1"/>
    <property type="molecule type" value="Genomic_DNA"/>
</dbReference>
<feature type="signal peptide" evidence="11">
    <location>
        <begin position="1"/>
        <end position="21"/>
    </location>
</feature>